<reference evidence="8 9" key="1">
    <citation type="submission" date="2023-07" db="EMBL/GenBank/DDBJ databases">
        <title>Sorghum-associated microbial communities from plants grown in Nebraska, USA.</title>
        <authorList>
            <person name="Schachtman D."/>
        </authorList>
    </citation>
    <scope>NUCLEOTIDE SEQUENCE [LARGE SCALE GENOMIC DNA]</scope>
    <source>
        <strain evidence="8 9">4138</strain>
    </source>
</reference>
<sequence>MDINTIIQALGGLSMFLLAMRLMTEGLTLFAGNRLKHLLGNWTSTPWRGVGVGILVTGLVQSSSAVTVATIGFVNAGILSLRQAMGVIFGTNVGTTMTAWLVSLVGFGFKIEALALPILVVGVGLRLMASSTRWKGLGDALTGFGLFFLGLDLLKEAFEGIASSFSANLGAGVSTNWAGMILIGFVATLLTQSSSAAIAIILTASAGGIIGFEGAAAAVIGANLGTTSTAALATFKATPAAKRLALSHIGFNLITGIVALCMLPLMLGLVNLLGDALDIESTPTALLALFHTLFNLLGVIIMLPLANRFASLLERLFHSAEEDIERPQYLDATLSGTPVLAVSALKQELMRLSDILVCLLRDALSGPHSIPELKRRAEAIHTLGAAIANFITGIRPDAMEHSTANELASALYAARYYQESAQLAPGLRRLAQDQVLLSGAEKVAVSTLLEQAERCLEPELSGDHLQARERVEALRNAHRDARRQLLEAAVRGNLQLVDLETMLEGLDFSRRAIELGIKAGLLFHTSQNSEAVAIHPVSEADLNKTLNTDQYPNVPQASDDK</sequence>
<comment type="caution">
    <text evidence="8">The sequence shown here is derived from an EMBL/GenBank/DDBJ whole genome shotgun (WGS) entry which is preliminary data.</text>
</comment>
<evidence type="ECO:0000256" key="1">
    <source>
        <dbReference type="ARBA" id="ARBA00004651"/>
    </source>
</evidence>
<accession>A0ABU1W1P7</accession>
<dbReference type="NCBIfam" id="TIGR00704">
    <property type="entry name" value="NaPi_cotrn_rel"/>
    <property type="match status" value="1"/>
</dbReference>
<evidence type="ECO:0000256" key="7">
    <source>
        <dbReference type="SAM" id="Phobius"/>
    </source>
</evidence>
<comment type="subcellular location">
    <subcellularLocation>
        <location evidence="1">Cell membrane</location>
        <topology evidence="1">Multi-pass membrane protein</topology>
    </subcellularLocation>
</comment>
<dbReference type="NCBIfam" id="NF037997">
    <property type="entry name" value="Na_Pi_symport"/>
    <property type="match status" value="1"/>
</dbReference>
<feature type="coiled-coil region" evidence="6">
    <location>
        <begin position="464"/>
        <end position="491"/>
    </location>
</feature>
<feature type="transmembrane region" description="Helical" evidence="7">
    <location>
        <begin position="137"/>
        <end position="154"/>
    </location>
</feature>
<proteinExistence type="predicted"/>
<evidence type="ECO:0000256" key="2">
    <source>
        <dbReference type="ARBA" id="ARBA00022475"/>
    </source>
</evidence>
<feature type="transmembrane region" description="Helical" evidence="7">
    <location>
        <begin position="166"/>
        <end position="189"/>
    </location>
</feature>
<evidence type="ECO:0000256" key="5">
    <source>
        <dbReference type="ARBA" id="ARBA00023136"/>
    </source>
</evidence>
<organism evidence="8 9">
    <name type="scientific">Rheinheimera soli</name>
    <dbReference type="NCBI Taxonomy" id="443616"/>
    <lineage>
        <taxon>Bacteria</taxon>
        <taxon>Pseudomonadati</taxon>
        <taxon>Pseudomonadota</taxon>
        <taxon>Gammaproteobacteria</taxon>
        <taxon>Chromatiales</taxon>
        <taxon>Chromatiaceae</taxon>
        <taxon>Rheinheimera</taxon>
    </lineage>
</organism>
<dbReference type="PANTHER" id="PTHR10010">
    <property type="entry name" value="SOLUTE CARRIER FAMILY 34 SODIUM PHOSPHATE , MEMBER 2-RELATED"/>
    <property type="match status" value="1"/>
</dbReference>
<keyword evidence="4 7" id="KW-1133">Transmembrane helix</keyword>
<dbReference type="PANTHER" id="PTHR10010:SF46">
    <property type="entry name" value="SODIUM-DEPENDENT PHOSPHATE TRANSPORT PROTEIN 2B"/>
    <property type="match status" value="1"/>
</dbReference>
<keyword evidence="5 7" id="KW-0472">Membrane</keyword>
<protein>
    <submittedName>
        <fullName evidence="8">Phosphate:Na+ symporter</fullName>
    </submittedName>
</protein>
<dbReference type="Pfam" id="PF02690">
    <property type="entry name" value="Na_Pi_cotrans"/>
    <property type="match status" value="2"/>
</dbReference>
<evidence type="ECO:0000256" key="4">
    <source>
        <dbReference type="ARBA" id="ARBA00022989"/>
    </source>
</evidence>
<dbReference type="InterPro" id="IPR003841">
    <property type="entry name" value="Na/Pi_transpt"/>
</dbReference>
<keyword evidence="6" id="KW-0175">Coiled coil</keyword>
<keyword evidence="3 7" id="KW-0812">Transmembrane</keyword>
<gene>
    <name evidence="8" type="ORF">J2W69_002851</name>
</gene>
<name>A0ABU1W1P7_9GAMM</name>
<feature type="transmembrane region" description="Helical" evidence="7">
    <location>
        <begin position="52"/>
        <end position="79"/>
    </location>
</feature>
<evidence type="ECO:0000256" key="6">
    <source>
        <dbReference type="SAM" id="Coils"/>
    </source>
</evidence>
<dbReference type="RefSeq" id="WP_310279600.1">
    <property type="nucleotide sequence ID" value="NZ_JAVDWR010000010.1"/>
</dbReference>
<dbReference type="Proteomes" id="UP001257909">
    <property type="component" value="Unassembled WGS sequence"/>
</dbReference>
<evidence type="ECO:0000313" key="9">
    <source>
        <dbReference type="Proteomes" id="UP001257909"/>
    </source>
</evidence>
<evidence type="ECO:0000313" key="8">
    <source>
        <dbReference type="EMBL" id="MDR7121894.1"/>
    </source>
</evidence>
<feature type="transmembrane region" description="Helical" evidence="7">
    <location>
        <begin position="285"/>
        <end position="306"/>
    </location>
</feature>
<feature type="transmembrane region" description="Helical" evidence="7">
    <location>
        <begin position="196"/>
        <end position="212"/>
    </location>
</feature>
<keyword evidence="2" id="KW-1003">Cell membrane</keyword>
<feature type="transmembrane region" description="Helical" evidence="7">
    <location>
        <begin position="6"/>
        <end position="31"/>
    </location>
</feature>
<dbReference type="EMBL" id="JAVDWR010000010">
    <property type="protein sequence ID" value="MDR7121894.1"/>
    <property type="molecule type" value="Genomic_DNA"/>
</dbReference>
<feature type="transmembrane region" description="Helical" evidence="7">
    <location>
        <begin position="249"/>
        <end position="273"/>
    </location>
</feature>
<keyword evidence="9" id="KW-1185">Reference proteome</keyword>
<evidence type="ECO:0000256" key="3">
    <source>
        <dbReference type="ARBA" id="ARBA00022692"/>
    </source>
</evidence>
<feature type="transmembrane region" description="Helical" evidence="7">
    <location>
        <begin position="99"/>
        <end position="125"/>
    </location>
</feature>
<dbReference type="InterPro" id="IPR004633">
    <property type="entry name" value="NaPi_cotrn-rel/YqeW-like"/>
</dbReference>